<dbReference type="OrthoDB" id="546456at2759"/>
<dbReference type="EMBL" id="BNJQ01000035">
    <property type="protein sequence ID" value="GHP11500.1"/>
    <property type="molecule type" value="Genomic_DNA"/>
</dbReference>
<feature type="region of interest" description="Disordered" evidence="1">
    <location>
        <begin position="85"/>
        <end position="118"/>
    </location>
</feature>
<dbReference type="AlphaFoldDB" id="A0A830I0B5"/>
<evidence type="ECO:0000313" key="3">
    <source>
        <dbReference type="Proteomes" id="UP000660262"/>
    </source>
</evidence>
<comment type="caution">
    <text evidence="2">The sequence shown here is derived from an EMBL/GenBank/DDBJ whole genome shotgun (WGS) entry which is preliminary data.</text>
</comment>
<organism evidence="2 3">
    <name type="scientific">Pycnococcus provasolii</name>
    <dbReference type="NCBI Taxonomy" id="41880"/>
    <lineage>
        <taxon>Eukaryota</taxon>
        <taxon>Viridiplantae</taxon>
        <taxon>Chlorophyta</taxon>
        <taxon>Pseudoscourfieldiophyceae</taxon>
        <taxon>Pseudoscourfieldiales</taxon>
        <taxon>Pycnococcaceae</taxon>
        <taxon>Pycnococcus</taxon>
    </lineage>
</organism>
<protein>
    <submittedName>
        <fullName evidence="2">Uncharacterized protein</fullName>
    </submittedName>
</protein>
<feature type="compositionally biased region" description="Basic residues" evidence="1">
    <location>
        <begin position="85"/>
        <end position="94"/>
    </location>
</feature>
<evidence type="ECO:0000256" key="1">
    <source>
        <dbReference type="SAM" id="MobiDB-lite"/>
    </source>
</evidence>
<dbReference type="InterPro" id="IPR038052">
    <property type="entry name" value="Chaperonin_RbcX_sf"/>
</dbReference>
<feature type="region of interest" description="Disordered" evidence="1">
    <location>
        <begin position="1"/>
        <end position="52"/>
    </location>
</feature>
<dbReference type="Proteomes" id="UP000660262">
    <property type="component" value="Unassembled WGS sequence"/>
</dbReference>
<feature type="compositionally biased region" description="Low complexity" evidence="1">
    <location>
        <begin position="131"/>
        <end position="143"/>
    </location>
</feature>
<sequence>MPVPLAGHSPRVSSASLGERHARQRPHAVSSAYPEVQHVQRRMRSQPHGFTTQLPSSFCPGSSAAPHAHANKRRGLLVVQQAFNHHHHHHHHHAHNNDNHNNNNAPGGSHEKESPFSGYIKKNGRRIKCDTSAAANAQSANTTPITGIPEFNAQRNSGGNTETPQHNQPKASMWNKLRDETAPPQIKPNTNNDAPPPPKQQQPAAAAASPPPTPTPPPPTPPPPAPAQNTKNTMPRLRRPTAHLRNPDNTPLSEDNRDRLMGLLTERATKTLLMYCTETNQALFHWLHAYLREHPIPRDGSWEDVNGDSFLRGLLNGAQAVVRENPSVEDLYNNADEQVIDPRQVAQRIIEIRGQIAEEFRKDLDDVKEENQWLLMEVLMASLHSMDFMECTDDDCGVNN</sequence>
<feature type="compositionally biased region" description="Polar residues" evidence="1">
    <location>
        <begin position="153"/>
        <end position="170"/>
    </location>
</feature>
<feature type="compositionally biased region" description="Pro residues" evidence="1">
    <location>
        <begin position="209"/>
        <end position="226"/>
    </location>
</feature>
<feature type="region of interest" description="Disordered" evidence="1">
    <location>
        <begin position="131"/>
        <end position="258"/>
    </location>
</feature>
<evidence type="ECO:0000313" key="2">
    <source>
        <dbReference type="EMBL" id="GHP11500.1"/>
    </source>
</evidence>
<proteinExistence type="predicted"/>
<keyword evidence="3" id="KW-1185">Reference proteome</keyword>
<reference evidence="2" key="1">
    <citation type="submission" date="2020-10" db="EMBL/GenBank/DDBJ databases">
        <title>Unveiling of a novel bifunctional photoreceptor, Dualchrome1, isolated from a cosmopolitan green alga.</title>
        <authorList>
            <person name="Suzuki S."/>
            <person name="Kawachi M."/>
        </authorList>
    </citation>
    <scope>NUCLEOTIDE SEQUENCE</scope>
    <source>
        <strain evidence="2">NIES 2893</strain>
    </source>
</reference>
<dbReference type="Gene3D" id="1.10.1200.210">
    <property type="entry name" value="Chaperonin-like RbcX"/>
    <property type="match status" value="1"/>
</dbReference>
<dbReference type="SUPFAM" id="SSF158615">
    <property type="entry name" value="RbcX-like"/>
    <property type="match status" value="1"/>
</dbReference>
<accession>A0A830I0B5</accession>
<name>A0A830I0B5_9CHLO</name>
<gene>
    <name evidence="2" type="ORF">PPROV_001022800</name>
</gene>